<dbReference type="CDD" id="cd06155">
    <property type="entry name" value="eu_AANH_C_1"/>
    <property type="match status" value="1"/>
</dbReference>
<dbReference type="Proteomes" id="UP001590950">
    <property type="component" value="Unassembled WGS sequence"/>
</dbReference>
<accession>A0ABR4A5A6</accession>
<evidence type="ECO:0000259" key="6">
    <source>
        <dbReference type="Pfam" id="PF01902"/>
    </source>
</evidence>
<organism evidence="7 8">
    <name type="scientific">Stereocaulon virgatum</name>
    <dbReference type="NCBI Taxonomy" id="373712"/>
    <lineage>
        <taxon>Eukaryota</taxon>
        <taxon>Fungi</taxon>
        <taxon>Dikarya</taxon>
        <taxon>Ascomycota</taxon>
        <taxon>Pezizomycotina</taxon>
        <taxon>Lecanoromycetes</taxon>
        <taxon>OSLEUM clade</taxon>
        <taxon>Lecanoromycetidae</taxon>
        <taxon>Lecanorales</taxon>
        <taxon>Lecanorineae</taxon>
        <taxon>Stereocaulaceae</taxon>
        <taxon>Stereocaulon</taxon>
    </lineage>
</organism>
<dbReference type="CDD" id="cd01994">
    <property type="entry name" value="AANH_PF0828-like"/>
    <property type="match status" value="1"/>
</dbReference>
<reference evidence="7 8" key="1">
    <citation type="submission" date="2024-09" db="EMBL/GenBank/DDBJ databases">
        <title>Rethinking Asexuality: The Enigmatic Case of Functional Sexual Genes in Lepraria (Stereocaulaceae).</title>
        <authorList>
            <person name="Doellman M."/>
            <person name="Sun Y."/>
            <person name="Barcenas-Pena A."/>
            <person name="Lumbsch H.T."/>
            <person name="Grewe F."/>
        </authorList>
    </citation>
    <scope>NUCLEOTIDE SEQUENCE [LARGE SCALE GENOMIC DNA]</scope>
    <source>
        <strain evidence="7 8">Mercado 3170</strain>
    </source>
</reference>
<dbReference type="Gene3D" id="3.30.1330.40">
    <property type="entry name" value="RutC-like"/>
    <property type="match status" value="2"/>
</dbReference>
<dbReference type="InterPro" id="IPR030662">
    <property type="entry name" value="DPH6/MJ0570"/>
</dbReference>
<comment type="catalytic activity">
    <reaction evidence="5">
        <text>diphthine-[translation elongation factor 2] + NH4(+) + ATP = diphthamide-[translation elongation factor 2] + AMP + diphosphate + H(+)</text>
        <dbReference type="Rhea" id="RHEA:19753"/>
        <dbReference type="Rhea" id="RHEA-COMP:10172"/>
        <dbReference type="Rhea" id="RHEA-COMP:10174"/>
        <dbReference type="ChEBI" id="CHEBI:15378"/>
        <dbReference type="ChEBI" id="CHEBI:16692"/>
        <dbReference type="ChEBI" id="CHEBI:28938"/>
        <dbReference type="ChEBI" id="CHEBI:30616"/>
        <dbReference type="ChEBI" id="CHEBI:33019"/>
        <dbReference type="ChEBI" id="CHEBI:82696"/>
        <dbReference type="ChEBI" id="CHEBI:456215"/>
        <dbReference type="EC" id="6.3.1.14"/>
    </reaction>
</comment>
<evidence type="ECO:0000256" key="2">
    <source>
        <dbReference type="ARBA" id="ARBA00018426"/>
    </source>
</evidence>
<evidence type="ECO:0000256" key="1">
    <source>
        <dbReference type="ARBA" id="ARBA00012089"/>
    </source>
</evidence>
<proteinExistence type="predicted"/>
<evidence type="ECO:0000313" key="7">
    <source>
        <dbReference type="EMBL" id="KAL2040101.1"/>
    </source>
</evidence>
<dbReference type="PANTHER" id="PTHR12196:SF2">
    <property type="entry name" value="DIPHTHINE--AMMONIA LIGASE"/>
    <property type="match status" value="1"/>
</dbReference>
<evidence type="ECO:0000313" key="8">
    <source>
        <dbReference type="Proteomes" id="UP001590950"/>
    </source>
</evidence>
<evidence type="ECO:0000256" key="4">
    <source>
        <dbReference type="ARBA" id="ARBA00031552"/>
    </source>
</evidence>
<protein>
    <recommendedName>
        <fullName evidence="2">Diphthine--ammonia ligase</fullName>
        <ecNumber evidence="1">6.3.1.14</ecNumber>
    </recommendedName>
    <alternativeName>
        <fullName evidence="3">Diphthamide synthase</fullName>
    </alternativeName>
    <alternativeName>
        <fullName evidence="4">Diphthamide synthetase</fullName>
    </alternativeName>
</protein>
<dbReference type="Pfam" id="PF01042">
    <property type="entry name" value="Ribonuc_L-PSP"/>
    <property type="match status" value="1"/>
</dbReference>
<evidence type="ECO:0000256" key="5">
    <source>
        <dbReference type="ARBA" id="ARBA00048108"/>
    </source>
</evidence>
<dbReference type="Gene3D" id="3.90.1490.10">
    <property type="entry name" value="putative n-type atp pyrophosphatase, domain 2"/>
    <property type="match status" value="1"/>
</dbReference>
<feature type="domain" description="Diphthamide synthase" evidence="6">
    <location>
        <begin position="10"/>
        <end position="252"/>
    </location>
</feature>
<dbReference type="SUPFAM" id="SSF55298">
    <property type="entry name" value="YjgF-like"/>
    <property type="match status" value="2"/>
</dbReference>
<sequence length="720" mass="79280">MASGPQSLNVIGLMSGGKDSFFSLLHCLVNNHQIVALANLYPQPSSCHSSEAEDLNSYMYQTAGHGLIPLYADTLGLPLYREMISGGAANSSKDYYIRENSGETDDETESLFVILKRVMLAHPNANAVCSGAILSTYQRTRIESVALRLGLTPLSYLWQYPLLPPPSPGGLLDDMAAIGLDVRIVKVASGGLDEDLLWCNLMSPAVRKKIESGIARFGGSVLGEGGEYETLVIDGPAKVWKGSIEVQDHERYVGRGGGGEAWVGLTEGAGTVKQKIGEGIVSTEKWKEWIRPIKLWEREFETLVARPMGPQEKNITKGNWELLSSMQHFWEPRAVVIKHGTMLKLSNLTASENGTDASEQMLGINFKLLKILAEYSPCNANDIVFTTILLRSMTDFAAVNSVYGRLFTMPNPPARVTVACGDALPEGVKLMVSYVVDLDLRSARNGLHVQSRSYWAPANIGPYSQAISVPWSQQKEYSLVYVAGQIPLVPASMEVLQAEEGKNEHIELFVKRMYLGLQHLWRIGRVMNVGWWTGGLAFVTGPGDVQAKARLAWEAWRQVHQLELWEKDDEEEDGLDVWYRRYGGMGKLGKNTAEAQPLPDFTRFPDSASPNIPGFMAVEVDELPRGCEIEWQSLGVAYQQSATRGVGSLVSYVGLKSDQDLRLKLTDILSEVKFPENIQATVYAPNAFLVSEIDVQIIPCRAVWGAEGIRLACCIALYSG</sequence>
<dbReference type="InterPro" id="IPR006175">
    <property type="entry name" value="YjgF/YER057c/UK114"/>
</dbReference>
<comment type="caution">
    <text evidence="7">The sequence shown here is derived from an EMBL/GenBank/DDBJ whole genome shotgun (WGS) entry which is preliminary data.</text>
</comment>
<dbReference type="Gene3D" id="3.40.50.620">
    <property type="entry name" value="HUPs"/>
    <property type="match status" value="1"/>
</dbReference>
<dbReference type="Pfam" id="PF01902">
    <property type="entry name" value="Diphthami_syn_2"/>
    <property type="match status" value="1"/>
</dbReference>
<dbReference type="EMBL" id="JBEFKJ010000022">
    <property type="protein sequence ID" value="KAL2040101.1"/>
    <property type="molecule type" value="Genomic_DNA"/>
</dbReference>
<dbReference type="NCBIfam" id="TIGR00290">
    <property type="entry name" value="MJ0570_dom"/>
    <property type="match status" value="1"/>
</dbReference>
<dbReference type="PANTHER" id="PTHR12196">
    <property type="entry name" value="DOMAIN OF UNKNOWN FUNCTION 71 DUF71 -CONTAINING PROTEIN"/>
    <property type="match status" value="1"/>
</dbReference>
<dbReference type="InterPro" id="IPR035959">
    <property type="entry name" value="RutC-like_sf"/>
</dbReference>
<name>A0ABR4A5A6_9LECA</name>
<dbReference type="EC" id="6.3.1.14" evidence="1"/>
<dbReference type="InterPro" id="IPR014729">
    <property type="entry name" value="Rossmann-like_a/b/a_fold"/>
</dbReference>
<gene>
    <name evidence="7" type="ORF">N7G274_007004</name>
</gene>
<dbReference type="InterPro" id="IPR002761">
    <property type="entry name" value="Diphthami_syn_dom"/>
</dbReference>
<keyword evidence="8" id="KW-1185">Reference proteome</keyword>
<dbReference type="SUPFAM" id="SSF52402">
    <property type="entry name" value="Adenine nucleotide alpha hydrolases-like"/>
    <property type="match status" value="1"/>
</dbReference>
<dbReference type="CDD" id="cd06156">
    <property type="entry name" value="eu_AANH_C_2"/>
    <property type="match status" value="1"/>
</dbReference>
<evidence type="ECO:0000256" key="3">
    <source>
        <dbReference type="ARBA" id="ARBA00029814"/>
    </source>
</evidence>